<evidence type="ECO:0000313" key="3">
    <source>
        <dbReference type="Proteomes" id="UP000528457"/>
    </source>
</evidence>
<dbReference type="EMBL" id="JACHHT010000003">
    <property type="protein sequence ID" value="MBB6523182.1"/>
    <property type="molecule type" value="Genomic_DNA"/>
</dbReference>
<accession>A0A7X0JVT4</accession>
<evidence type="ECO:0000256" key="1">
    <source>
        <dbReference type="SAM" id="SignalP"/>
    </source>
</evidence>
<keyword evidence="1" id="KW-0732">Signal</keyword>
<dbReference type="InParanoid" id="A0A7X0JVT4"/>
<feature type="chain" id="PRO_5031301869" evidence="1">
    <location>
        <begin position="21"/>
        <end position="119"/>
    </location>
</feature>
<feature type="signal peptide" evidence="1">
    <location>
        <begin position="1"/>
        <end position="20"/>
    </location>
</feature>
<dbReference type="AlphaFoldDB" id="A0A7X0JVT4"/>
<gene>
    <name evidence="2" type="ORF">HNR48_003484</name>
</gene>
<proteinExistence type="predicted"/>
<dbReference type="Proteomes" id="UP000528457">
    <property type="component" value="Unassembled WGS sequence"/>
</dbReference>
<organism evidence="2 3">
    <name type="scientific">Pseudoteredinibacter isoporae</name>
    <dbReference type="NCBI Taxonomy" id="570281"/>
    <lineage>
        <taxon>Bacteria</taxon>
        <taxon>Pseudomonadati</taxon>
        <taxon>Pseudomonadota</taxon>
        <taxon>Gammaproteobacteria</taxon>
        <taxon>Cellvibrionales</taxon>
        <taxon>Cellvibrionaceae</taxon>
        <taxon>Pseudoteredinibacter</taxon>
    </lineage>
</organism>
<evidence type="ECO:0000313" key="2">
    <source>
        <dbReference type="EMBL" id="MBB6523182.1"/>
    </source>
</evidence>
<protein>
    <submittedName>
        <fullName evidence="2">Uncharacterized protein</fullName>
    </submittedName>
</protein>
<reference evidence="2 3" key="1">
    <citation type="submission" date="2020-08" db="EMBL/GenBank/DDBJ databases">
        <title>Genomic Encyclopedia of Type Strains, Phase IV (KMG-IV): sequencing the most valuable type-strain genomes for metagenomic binning, comparative biology and taxonomic classification.</title>
        <authorList>
            <person name="Goeker M."/>
        </authorList>
    </citation>
    <scope>NUCLEOTIDE SEQUENCE [LARGE SCALE GENOMIC DNA]</scope>
    <source>
        <strain evidence="2 3">DSM 22368</strain>
    </source>
</reference>
<name>A0A7X0JVT4_9GAMM</name>
<sequence>MKKIALLTLFTLIISGQAMATSNKKNPGVVCIDNQLITQLEFGYITNIVAGPDNGSAVLVHFANGQSLPLNWYYNANDRQGKAMIDALTLAFFSQRKVTVKDHFKNDCDQFDHVILTSP</sequence>
<comment type="caution">
    <text evidence="2">The sequence shown here is derived from an EMBL/GenBank/DDBJ whole genome shotgun (WGS) entry which is preliminary data.</text>
</comment>
<dbReference type="RefSeq" id="WP_166843712.1">
    <property type="nucleotide sequence ID" value="NZ_JAAONY010000003.1"/>
</dbReference>
<keyword evidence="3" id="KW-1185">Reference proteome</keyword>